<reference evidence="1 2" key="1">
    <citation type="journal article" date="2019" name="Sci. Rep.">
        <title>Orb-weaving spider Araneus ventricosus genome elucidates the spidroin gene catalogue.</title>
        <authorList>
            <person name="Kono N."/>
            <person name="Nakamura H."/>
            <person name="Ohtoshi R."/>
            <person name="Moran D.A.P."/>
            <person name="Shinohara A."/>
            <person name="Yoshida Y."/>
            <person name="Fujiwara M."/>
            <person name="Mori M."/>
            <person name="Tomita M."/>
            <person name="Arakawa K."/>
        </authorList>
    </citation>
    <scope>NUCLEOTIDE SEQUENCE [LARGE SCALE GENOMIC DNA]</scope>
</reference>
<sequence length="114" mass="13499">MLGSRRSRIRAEMNDSERRKNDEALTLMFLIVEDTFFGDIAVTVRTRDEWKALKEMHANFRVLRILRLRKDFFNVIMKPNETLKSYLGRLIDINRKNYVAVAVPSQTEKLHLLC</sequence>
<evidence type="ECO:0000313" key="2">
    <source>
        <dbReference type="Proteomes" id="UP000499080"/>
    </source>
</evidence>
<organism evidence="1 2">
    <name type="scientific">Araneus ventricosus</name>
    <name type="common">Orbweaver spider</name>
    <name type="synonym">Epeira ventricosa</name>
    <dbReference type="NCBI Taxonomy" id="182803"/>
    <lineage>
        <taxon>Eukaryota</taxon>
        <taxon>Metazoa</taxon>
        <taxon>Ecdysozoa</taxon>
        <taxon>Arthropoda</taxon>
        <taxon>Chelicerata</taxon>
        <taxon>Arachnida</taxon>
        <taxon>Araneae</taxon>
        <taxon>Araneomorphae</taxon>
        <taxon>Entelegynae</taxon>
        <taxon>Araneoidea</taxon>
        <taxon>Araneidae</taxon>
        <taxon>Araneus</taxon>
    </lineage>
</organism>
<protein>
    <submittedName>
        <fullName evidence="1">Uncharacterized protein</fullName>
    </submittedName>
</protein>
<name>A0A4Y2DTC0_ARAVE</name>
<dbReference type="Proteomes" id="UP000499080">
    <property type="component" value="Unassembled WGS sequence"/>
</dbReference>
<dbReference type="AlphaFoldDB" id="A0A4Y2DTC0"/>
<evidence type="ECO:0000313" key="1">
    <source>
        <dbReference type="EMBL" id="GBM19527.1"/>
    </source>
</evidence>
<comment type="caution">
    <text evidence="1">The sequence shown here is derived from an EMBL/GenBank/DDBJ whole genome shotgun (WGS) entry which is preliminary data.</text>
</comment>
<gene>
    <name evidence="1" type="ORF">AVEN_107997_1</name>
</gene>
<dbReference type="OrthoDB" id="991447at2759"/>
<proteinExistence type="predicted"/>
<dbReference type="EMBL" id="BGPR01000425">
    <property type="protein sequence ID" value="GBM19527.1"/>
    <property type="molecule type" value="Genomic_DNA"/>
</dbReference>
<accession>A0A4Y2DTC0</accession>
<dbReference type="Pfam" id="PF14223">
    <property type="entry name" value="Retrotran_gag_2"/>
    <property type="match status" value="1"/>
</dbReference>
<keyword evidence="2" id="KW-1185">Reference proteome</keyword>